<evidence type="ECO:0000313" key="3">
    <source>
        <dbReference type="Proteomes" id="UP001283361"/>
    </source>
</evidence>
<dbReference type="Pfam" id="PF04218">
    <property type="entry name" value="CENP-B_N"/>
    <property type="match status" value="1"/>
</dbReference>
<gene>
    <name evidence="2" type="ORF">RRG08_020822</name>
</gene>
<organism evidence="2 3">
    <name type="scientific">Elysia crispata</name>
    <name type="common">lettuce slug</name>
    <dbReference type="NCBI Taxonomy" id="231223"/>
    <lineage>
        <taxon>Eukaryota</taxon>
        <taxon>Metazoa</taxon>
        <taxon>Spiralia</taxon>
        <taxon>Lophotrochozoa</taxon>
        <taxon>Mollusca</taxon>
        <taxon>Gastropoda</taxon>
        <taxon>Heterobranchia</taxon>
        <taxon>Euthyneura</taxon>
        <taxon>Panpulmonata</taxon>
        <taxon>Sacoglossa</taxon>
        <taxon>Placobranchoidea</taxon>
        <taxon>Plakobranchidae</taxon>
        <taxon>Elysia</taxon>
    </lineage>
</organism>
<dbReference type="Proteomes" id="UP001283361">
    <property type="component" value="Unassembled WGS sequence"/>
</dbReference>
<evidence type="ECO:0000259" key="1">
    <source>
        <dbReference type="Pfam" id="PF04218"/>
    </source>
</evidence>
<dbReference type="InterPro" id="IPR007889">
    <property type="entry name" value="HTH_Psq"/>
</dbReference>
<proteinExistence type="predicted"/>
<dbReference type="EMBL" id="JAWDGP010007534">
    <property type="protein sequence ID" value="KAK3714566.1"/>
    <property type="molecule type" value="Genomic_DNA"/>
</dbReference>
<dbReference type="AlphaFoldDB" id="A0AAE0XV59"/>
<dbReference type="Gene3D" id="1.10.10.60">
    <property type="entry name" value="Homeodomain-like"/>
    <property type="match status" value="2"/>
</dbReference>
<dbReference type="PANTHER" id="PTHR19303">
    <property type="entry name" value="TRANSPOSON"/>
    <property type="match status" value="1"/>
</dbReference>
<dbReference type="PANTHER" id="PTHR19303:SF73">
    <property type="entry name" value="PROTEIN PDC2"/>
    <property type="match status" value="1"/>
</dbReference>
<evidence type="ECO:0000313" key="2">
    <source>
        <dbReference type="EMBL" id="KAK3714566.1"/>
    </source>
</evidence>
<dbReference type="InterPro" id="IPR050863">
    <property type="entry name" value="CenT-Element_Derived"/>
</dbReference>
<reference evidence="2" key="1">
    <citation type="journal article" date="2023" name="G3 (Bethesda)">
        <title>A reference genome for the long-term kleptoplast-retaining sea slug Elysia crispata morphotype clarki.</title>
        <authorList>
            <person name="Eastman K.E."/>
            <person name="Pendleton A.L."/>
            <person name="Shaikh M.A."/>
            <person name="Suttiyut T."/>
            <person name="Ogas R."/>
            <person name="Tomko P."/>
            <person name="Gavelis G."/>
            <person name="Widhalm J.R."/>
            <person name="Wisecaver J.H."/>
        </authorList>
    </citation>
    <scope>NUCLEOTIDE SEQUENCE</scope>
    <source>
        <strain evidence="2">ECLA1</strain>
    </source>
</reference>
<feature type="domain" description="HTH psq-type" evidence="1">
    <location>
        <begin position="9"/>
        <end position="59"/>
    </location>
</feature>
<dbReference type="SUPFAM" id="SSF46689">
    <property type="entry name" value="Homeodomain-like"/>
    <property type="match status" value="1"/>
</dbReference>
<protein>
    <recommendedName>
        <fullName evidence="1">HTH psq-type domain-containing protein</fullName>
    </recommendedName>
</protein>
<keyword evidence="3" id="KW-1185">Reference proteome</keyword>
<accession>A0AAE0XV59</accession>
<dbReference type="InterPro" id="IPR009057">
    <property type="entry name" value="Homeodomain-like_sf"/>
</dbReference>
<comment type="caution">
    <text evidence="2">The sequence shown here is derived from an EMBL/GenBank/DDBJ whole genome shotgun (WGS) entry which is preliminary data.</text>
</comment>
<dbReference type="GO" id="GO:0005634">
    <property type="term" value="C:nucleus"/>
    <property type="evidence" value="ECO:0007669"/>
    <property type="project" value="TreeGrafter"/>
</dbReference>
<name>A0AAE0XV59_9GAST</name>
<sequence>MASTAKDVRKRKCISHEQKVAIIEEVERKAKLQSKICKEQGIALGSLYTILKHKDKILSVYRQGLFSQDRKKMRRSDTDDVDRALYTWFKGARVKHVPLAGPIIVVKVKDFAERLHWKYRMVGPL</sequence>
<dbReference type="GO" id="GO:0003677">
    <property type="term" value="F:DNA binding"/>
    <property type="evidence" value="ECO:0007669"/>
    <property type="project" value="InterPro"/>
</dbReference>